<name>A0ACC2RJS7_9FUNG</name>
<dbReference type="EMBL" id="QTSX02007162">
    <property type="protein sequence ID" value="KAJ9050292.1"/>
    <property type="molecule type" value="Genomic_DNA"/>
</dbReference>
<keyword evidence="2" id="KW-1185">Reference proteome</keyword>
<gene>
    <name evidence="1" type="ORF">DSO57_1015683</name>
</gene>
<sequence length="82" mass="9142">MAPPLNLRPNHLQENVVTIDATSIQLFGLAPKLWWALPSCPVVPPLASNSAPTKTWYPKKFVVNNHWEQFNAIISGFTLCSL</sequence>
<comment type="caution">
    <text evidence="1">The sequence shown here is derived from an EMBL/GenBank/DDBJ whole genome shotgun (WGS) entry which is preliminary data.</text>
</comment>
<protein>
    <submittedName>
        <fullName evidence="1">Uncharacterized protein</fullName>
    </submittedName>
</protein>
<dbReference type="Proteomes" id="UP001165960">
    <property type="component" value="Unassembled WGS sequence"/>
</dbReference>
<evidence type="ECO:0000313" key="2">
    <source>
        <dbReference type="Proteomes" id="UP001165960"/>
    </source>
</evidence>
<organism evidence="1 2">
    <name type="scientific">Entomophthora muscae</name>
    <dbReference type="NCBI Taxonomy" id="34485"/>
    <lineage>
        <taxon>Eukaryota</taxon>
        <taxon>Fungi</taxon>
        <taxon>Fungi incertae sedis</taxon>
        <taxon>Zoopagomycota</taxon>
        <taxon>Entomophthoromycotina</taxon>
        <taxon>Entomophthoromycetes</taxon>
        <taxon>Entomophthorales</taxon>
        <taxon>Entomophthoraceae</taxon>
        <taxon>Entomophthora</taxon>
    </lineage>
</organism>
<accession>A0ACC2RJS7</accession>
<proteinExistence type="predicted"/>
<reference evidence="1" key="1">
    <citation type="submission" date="2022-04" db="EMBL/GenBank/DDBJ databases">
        <title>Genome of the entomopathogenic fungus Entomophthora muscae.</title>
        <authorList>
            <person name="Elya C."/>
            <person name="Lovett B.R."/>
            <person name="Lee E."/>
            <person name="Macias A.M."/>
            <person name="Hajek A.E."/>
            <person name="De Bivort B.L."/>
            <person name="Kasson M.T."/>
            <person name="De Fine Licht H.H."/>
            <person name="Stajich J.E."/>
        </authorList>
    </citation>
    <scope>NUCLEOTIDE SEQUENCE</scope>
    <source>
        <strain evidence="1">Berkeley</strain>
    </source>
</reference>
<evidence type="ECO:0000313" key="1">
    <source>
        <dbReference type="EMBL" id="KAJ9050292.1"/>
    </source>
</evidence>